<sequence length="488" mass="53195">MKKQIRLIATIVICIAVLGGAWFLLSDSDNAKQAEESSSASAREEQMNLMTHKKGDMLRIHVANEKGGYTAECTADTVNVENLDGIPMNDSAVSEILSAPVSIRANTQIADGEQRMAEFGLAGNTGEVTMTFQDGSEEVLSVGDAVPGSEVASHYVFYQNGVYVVYDTYLKAFLYGEQDLVTGQLTPENDSFTIQSASLSGSGFEEPIALELTDTQELSGYLLNSYQLTAPFSYPTDLASAEEYLSSFFGLTANAVVKIQPTDEEIVEYGLKEPWAKIEVAYKDAGGTAQSFALQTAAPDAQGNAFCIVDGIPVVYQCNLADVAWISETAENLVSREVLVPALRSLRSVSIQKESGESITLEIREADAAGSDTDSGSDAYQVFYGEQELDLDSFKNYYYMLVSQSADEVLLENLPSADGMPVAAVVTYEYADESRAADIVTYYQESDRELYAEINQGERGCRLPYTQLQQMLTCLDQLIAGEKIEARY</sequence>
<feature type="transmembrane region" description="Helical" evidence="1">
    <location>
        <begin position="7"/>
        <end position="25"/>
    </location>
</feature>
<evidence type="ECO:0000259" key="2">
    <source>
        <dbReference type="Pfam" id="PF14238"/>
    </source>
</evidence>
<name>A0AAE3ECC3_9FIRM</name>
<proteinExistence type="predicted"/>
<dbReference type="Pfam" id="PF14238">
    <property type="entry name" value="DUF4340"/>
    <property type="match status" value="1"/>
</dbReference>
<keyword evidence="1" id="KW-0472">Membrane</keyword>
<organism evidence="3 4">
    <name type="scientific">Hominifimenecus microfluidus</name>
    <dbReference type="NCBI Taxonomy" id="2885348"/>
    <lineage>
        <taxon>Bacteria</taxon>
        <taxon>Bacillati</taxon>
        <taxon>Bacillota</taxon>
        <taxon>Clostridia</taxon>
        <taxon>Lachnospirales</taxon>
        <taxon>Lachnospiraceae</taxon>
        <taxon>Hominifimenecus</taxon>
    </lineage>
</organism>
<dbReference type="InterPro" id="IPR025641">
    <property type="entry name" value="DUF4340"/>
</dbReference>
<evidence type="ECO:0000256" key="1">
    <source>
        <dbReference type="SAM" id="Phobius"/>
    </source>
</evidence>
<gene>
    <name evidence="3" type="ORF">LKD81_15790</name>
</gene>
<dbReference type="EMBL" id="JAJEQR010000067">
    <property type="protein sequence ID" value="MCC2232431.1"/>
    <property type="molecule type" value="Genomic_DNA"/>
</dbReference>
<feature type="domain" description="DUF4340" evidence="2">
    <location>
        <begin position="83"/>
        <end position="274"/>
    </location>
</feature>
<keyword evidence="1" id="KW-1133">Transmembrane helix</keyword>
<evidence type="ECO:0000313" key="4">
    <source>
        <dbReference type="Proteomes" id="UP001198182"/>
    </source>
</evidence>
<dbReference type="Proteomes" id="UP001198182">
    <property type="component" value="Unassembled WGS sequence"/>
</dbReference>
<comment type="caution">
    <text evidence="3">The sequence shown here is derived from an EMBL/GenBank/DDBJ whole genome shotgun (WGS) entry which is preliminary data.</text>
</comment>
<dbReference type="AlphaFoldDB" id="A0AAE3ECC3"/>
<accession>A0AAE3ECC3</accession>
<keyword evidence="1" id="KW-0812">Transmembrane</keyword>
<evidence type="ECO:0000313" key="3">
    <source>
        <dbReference type="EMBL" id="MCC2232431.1"/>
    </source>
</evidence>
<dbReference type="RefSeq" id="WP_308454837.1">
    <property type="nucleotide sequence ID" value="NZ_JAJEQR010000067.1"/>
</dbReference>
<protein>
    <submittedName>
        <fullName evidence="3">DUF4340 domain-containing protein</fullName>
    </submittedName>
</protein>
<reference evidence="3" key="1">
    <citation type="submission" date="2021-10" db="EMBL/GenBank/DDBJ databases">
        <title>Anaerobic single-cell dispensing facilitates the cultivation of human gut bacteria.</title>
        <authorList>
            <person name="Afrizal A."/>
        </authorList>
    </citation>
    <scope>NUCLEOTIDE SEQUENCE</scope>
    <source>
        <strain evidence="3">CLA-AA-H215</strain>
    </source>
</reference>
<keyword evidence="4" id="KW-1185">Reference proteome</keyword>